<comment type="caution">
    <text evidence="2">The sequence shown here is derived from an EMBL/GenBank/DDBJ whole genome shotgun (WGS) entry which is preliminary data.</text>
</comment>
<reference evidence="2 3" key="1">
    <citation type="submission" date="2023-02" db="EMBL/GenBank/DDBJ databases">
        <title>LHISI_Scaffold_Assembly.</title>
        <authorList>
            <person name="Stuart O.P."/>
            <person name="Cleave R."/>
            <person name="Magrath M.J.L."/>
            <person name="Mikheyev A.S."/>
        </authorList>
    </citation>
    <scope>NUCLEOTIDE SEQUENCE [LARGE SCALE GENOMIC DNA]</scope>
    <source>
        <strain evidence="2">Daus_M_001</strain>
        <tissue evidence="2">Leg muscle</tissue>
    </source>
</reference>
<evidence type="ECO:0000313" key="3">
    <source>
        <dbReference type="Proteomes" id="UP001159363"/>
    </source>
</evidence>
<organism evidence="2 3">
    <name type="scientific">Dryococelus australis</name>
    <dbReference type="NCBI Taxonomy" id="614101"/>
    <lineage>
        <taxon>Eukaryota</taxon>
        <taxon>Metazoa</taxon>
        <taxon>Ecdysozoa</taxon>
        <taxon>Arthropoda</taxon>
        <taxon>Hexapoda</taxon>
        <taxon>Insecta</taxon>
        <taxon>Pterygota</taxon>
        <taxon>Neoptera</taxon>
        <taxon>Polyneoptera</taxon>
        <taxon>Phasmatodea</taxon>
        <taxon>Verophasmatodea</taxon>
        <taxon>Anareolatae</taxon>
        <taxon>Phasmatidae</taxon>
        <taxon>Eurycanthinae</taxon>
        <taxon>Dryococelus</taxon>
    </lineage>
</organism>
<evidence type="ECO:0000313" key="2">
    <source>
        <dbReference type="EMBL" id="KAJ8871168.1"/>
    </source>
</evidence>
<dbReference type="Proteomes" id="UP001159363">
    <property type="component" value="Chromosome 11"/>
</dbReference>
<protein>
    <submittedName>
        <fullName evidence="2">Uncharacterized protein</fullName>
    </submittedName>
</protein>
<dbReference type="EMBL" id="JARBHB010000012">
    <property type="protein sequence ID" value="KAJ8871168.1"/>
    <property type="molecule type" value="Genomic_DNA"/>
</dbReference>
<gene>
    <name evidence="2" type="ORF">PR048_027474</name>
</gene>
<name>A0ABQ9GGJ1_9NEOP</name>
<feature type="region of interest" description="Disordered" evidence="1">
    <location>
        <begin position="109"/>
        <end position="135"/>
    </location>
</feature>
<accession>A0ABQ9GGJ1</accession>
<keyword evidence="3" id="KW-1185">Reference proteome</keyword>
<sequence>MELWWMVWEEVDCVTVDLAAVLQVPLIARAWRSRVLERRKHVTIRADTLGVSCYEHRNRRSGAAETASDSVSGSEYAGDVVHVDSAFELMGLRAHLSFAIPLKSERQREREEKWGKHASHFKLTKSPAGSRQAGSLSESCTISSTSVSVVAPSLLTSSTAIQDGFPIFRVTCDPRTRQHSPTGCPAGKALNVTWSGAEMQGRRKREFPEKTYRQAASSSTIPTCENLAVSQPGIETRWEAGALATAPQLPQ</sequence>
<evidence type="ECO:0000256" key="1">
    <source>
        <dbReference type="SAM" id="MobiDB-lite"/>
    </source>
</evidence>
<proteinExistence type="predicted"/>